<accession>A0A4U0XCH2</accession>
<dbReference type="EC" id="3.2.1.3" evidence="3"/>
<dbReference type="InterPro" id="IPR008928">
    <property type="entry name" value="6-hairpin_glycosidase_sf"/>
</dbReference>
<evidence type="ECO:0000256" key="1">
    <source>
        <dbReference type="ARBA" id="ARBA00001863"/>
    </source>
</evidence>
<sequence>TYNYGSQKYNQAINGLNGWGDAFMRTVKHYTPANGYLSEEYNRNTGVPQGAADLTWSYASVLTAAFARAELRGQKAYAKSLADLGITANTAA</sequence>
<gene>
    <name evidence="11" type="ORF">B0A55_05073</name>
</gene>
<dbReference type="InterPro" id="IPR000165">
    <property type="entry name" value="Glucoamylase"/>
</dbReference>
<dbReference type="InterPro" id="IPR011613">
    <property type="entry name" value="GH15-like"/>
</dbReference>
<reference evidence="11 12" key="1">
    <citation type="submission" date="2017-03" db="EMBL/GenBank/DDBJ databases">
        <title>Genomes of endolithic fungi from Antarctica.</title>
        <authorList>
            <person name="Coleine C."/>
            <person name="Masonjones S."/>
            <person name="Stajich J.E."/>
        </authorList>
    </citation>
    <scope>NUCLEOTIDE SEQUENCE [LARGE SCALE GENOMIC DNA]</scope>
    <source>
        <strain evidence="11 12">CCFEE 5184</strain>
    </source>
</reference>
<dbReference type="Proteomes" id="UP000309340">
    <property type="component" value="Unassembled WGS sequence"/>
</dbReference>
<dbReference type="PANTHER" id="PTHR31616:SF9">
    <property type="entry name" value="GLUCOAMYLASE, INTRACELLULAR SPORULATION-SPECIFIC"/>
    <property type="match status" value="1"/>
</dbReference>
<keyword evidence="12" id="KW-1185">Reference proteome</keyword>
<dbReference type="GO" id="GO:0004339">
    <property type="term" value="F:glucan 1,4-alpha-glucosidase activity"/>
    <property type="evidence" value="ECO:0007669"/>
    <property type="project" value="UniProtKB-EC"/>
</dbReference>
<evidence type="ECO:0000313" key="12">
    <source>
        <dbReference type="Proteomes" id="UP000309340"/>
    </source>
</evidence>
<dbReference type="GO" id="GO:0000272">
    <property type="term" value="P:polysaccharide catabolic process"/>
    <property type="evidence" value="ECO:0007669"/>
    <property type="project" value="UniProtKB-KW"/>
</dbReference>
<keyword evidence="6" id="KW-0326">Glycosidase</keyword>
<evidence type="ECO:0000256" key="6">
    <source>
        <dbReference type="ARBA" id="ARBA00023295"/>
    </source>
</evidence>
<evidence type="ECO:0000313" key="11">
    <source>
        <dbReference type="EMBL" id="TKA74450.1"/>
    </source>
</evidence>
<organism evidence="11 12">
    <name type="scientific">Friedmanniomyces simplex</name>
    <dbReference type="NCBI Taxonomy" id="329884"/>
    <lineage>
        <taxon>Eukaryota</taxon>
        <taxon>Fungi</taxon>
        <taxon>Dikarya</taxon>
        <taxon>Ascomycota</taxon>
        <taxon>Pezizomycotina</taxon>
        <taxon>Dothideomycetes</taxon>
        <taxon>Dothideomycetidae</taxon>
        <taxon>Mycosphaerellales</taxon>
        <taxon>Teratosphaeriaceae</taxon>
        <taxon>Friedmanniomyces</taxon>
    </lineage>
</organism>
<proteinExistence type="inferred from homology"/>
<dbReference type="GO" id="GO:0000324">
    <property type="term" value="C:fungal-type vacuole"/>
    <property type="evidence" value="ECO:0007669"/>
    <property type="project" value="TreeGrafter"/>
</dbReference>
<comment type="similarity">
    <text evidence="2">Belongs to the glycosyl hydrolase 15 family.</text>
</comment>
<keyword evidence="4" id="KW-0378">Hydrolase</keyword>
<dbReference type="SUPFAM" id="SSF48208">
    <property type="entry name" value="Six-hairpin glycosidases"/>
    <property type="match status" value="1"/>
</dbReference>
<evidence type="ECO:0000256" key="8">
    <source>
        <dbReference type="ARBA" id="ARBA00033442"/>
    </source>
</evidence>
<dbReference type="PANTHER" id="PTHR31616">
    <property type="entry name" value="TREHALASE"/>
    <property type="match status" value="1"/>
</dbReference>
<evidence type="ECO:0000256" key="7">
    <source>
        <dbReference type="ARBA" id="ARBA00023326"/>
    </source>
</evidence>
<protein>
    <recommendedName>
        <fullName evidence="3">glucan 1,4-alpha-glucosidase</fullName>
        <ecNumber evidence="3">3.2.1.3</ecNumber>
    </recommendedName>
    <alternativeName>
        <fullName evidence="9">1,4-alpha-D-glucan glucohydrolase</fullName>
    </alternativeName>
    <alternativeName>
        <fullName evidence="8">Glucan 1,4-alpha-glucosidase</fullName>
    </alternativeName>
</protein>
<comment type="catalytic activity">
    <reaction evidence="1">
        <text>Hydrolysis of terminal (1-&gt;4)-linked alpha-D-glucose residues successively from non-reducing ends of the chains with release of beta-D-glucose.</text>
        <dbReference type="EC" id="3.2.1.3"/>
    </reaction>
</comment>
<evidence type="ECO:0000256" key="2">
    <source>
        <dbReference type="ARBA" id="ARBA00006188"/>
    </source>
</evidence>
<dbReference type="Pfam" id="PF00723">
    <property type="entry name" value="Glyco_hydro_15"/>
    <property type="match status" value="1"/>
</dbReference>
<dbReference type="AlphaFoldDB" id="A0A4U0XCH2"/>
<comment type="caution">
    <text evidence="11">The sequence shown here is derived from an EMBL/GenBank/DDBJ whole genome shotgun (WGS) entry which is preliminary data.</text>
</comment>
<evidence type="ECO:0000256" key="9">
    <source>
        <dbReference type="ARBA" id="ARBA00033473"/>
    </source>
</evidence>
<evidence type="ECO:0000259" key="10">
    <source>
        <dbReference type="Pfam" id="PF00723"/>
    </source>
</evidence>
<dbReference type="Gene3D" id="1.50.10.10">
    <property type="match status" value="1"/>
</dbReference>
<feature type="non-terminal residue" evidence="11">
    <location>
        <position position="1"/>
    </location>
</feature>
<dbReference type="STRING" id="329884.A0A4U0XCH2"/>
<keyword evidence="5" id="KW-0119">Carbohydrate metabolism</keyword>
<dbReference type="OrthoDB" id="6123450at2759"/>
<dbReference type="EMBL" id="NAJQ01000226">
    <property type="protein sequence ID" value="TKA74450.1"/>
    <property type="molecule type" value="Genomic_DNA"/>
</dbReference>
<dbReference type="InterPro" id="IPR012341">
    <property type="entry name" value="6hp_glycosidase-like_sf"/>
</dbReference>
<feature type="domain" description="GH15-like" evidence="10">
    <location>
        <begin position="3"/>
        <end position="65"/>
    </location>
</feature>
<evidence type="ECO:0000256" key="4">
    <source>
        <dbReference type="ARBA" id="ARBA00022801"/>
    </source>
</evidence>
<evidence type="ECO:0000256" key="5">
    <source>
        <dbReference type="ARBA" id="ARBA00023277"/>
    </source>
</evidence>
<dbReference type="PRINTS" id="PR00736">
    <property type="entry name" value="GLHYDRLASE15"/>
</dbReference>
<evidence type="ECO:0000256" key="3">
    <source>
        <dbReference type="ARBA" id="ARBA00012593"/>
    </source>
</evidence>
<keyword evidence="7" id="KW-0624">Polysaccharide degradation</keyword>
<name>A0A4U0XCH2_9PEZI</name>